<comment type="pathway">
    <text evidence="1">Cofactor biosynthesis; tetrahydrofolate biosynthesis; 5,6,7,8-tetrahydrofolate from 7,8-dihydrofolate: step 1/1.</text>
</comment>
<name>A0A6M4NPS4_AERCA</name>
<keyword evidence="5" id="KW-0521">NADP</keyword>
<proteinExistence type="inferred from homology"/>
<dbReference type="Pfam" id="PF00186">
    <property type="entry name" value="DHFR_1"/>
    <property type="match status" value="1"/>
</dbReference>
<dbReference type="PROSITE" id="PS51330">
    <property type="entry name" value="DHFR_2"/>
    <property type="match status" value="1"/>
</dbReference>
<dbReference type="EC" id="1.5.1.3" evidence="3"/>
<evidence type="ECO:0000256" key="4">
    <source>
        <dbReference type="ARBA" id="ARBA00022563"/>
    </source>
</evidence>
<feature type="domain" description="DHFR" evidence="9">
    <location>
        <begin position="2"/>
        <end position="161"/>
    </location>
</feature>
<comment type="similarity">
    <text evidence="2 8">Belongs to the dihydrofolate reductase family.</text>
</comment>
<dbReference type="GO" id="GO:0046654">
    <property type="term" value="P:tetrahydrofolate biosynthetic process"/>
    <property type="evidence" value="ECO:0007669"/>
    <property type="project" value="UniProtKB-UniPathway"/>
</dbReference>
<accession>A0A6M4NPS4</accession>
<dbReference type="EMBL" id="MN629346">
    <property type="protein sequence ID" value="QJR99741.1"/>
    <property type="molecule type" value="Genomic_DNA"/>
</dbReference>
<dbReference type="PRINTS" id="PR00070">
    <property type="entry name" value="DHFR"/>
</dbReference>
<dbReference type="PROSITE" id="PS00075">
    <property type="entry name" value="DHFR_1"/>
    <property type="match status" value="1"/>
</dbReference>
<dbReference type="InterPro" id="IPR017925">
    <property type="entry name" value="DHFR_CS"/>
</dbReference>
<dbReference type="Gene3D" id="3.40.430.10">
    <property type="entry name" value="Dihydrofolate Reductase, subunit A"/>
    <property type="match status" value="1"/>
</dbReference>
<organism evidence="10">
    <name type="scientific">Aeromonas caviae</name>
    <name type="common">Aeromonas punctata</name>
    <dbReference type="NCBI Taxonomy" id="648"/>
    <lineage>
        <taxon>Bacteria</taxon>
        <taxon>Pseudomonadati</taxon>
        <taxon>Pseudomonadota</taxon>
        <taxon>Gammaproteobacteria</taxon>
        <taxon>Aeromonadales</taxon>
        <taxon>Aeromonadaceae</taxon>
        <taxon>Aeromonas</taxon>
    </lineage>
</organism>
<evidence type="ECO:0000259" key="9">
    <source>
        <dbReference type="PROSITE" id="PS51330"/>
    </source>
</evidence>
<dbReference type="GO" id="GO:0046452">
    <property type="term" value="P:dihydrofolate metabolic process"/>
    <property type="evidence" value="ECO:0007669"/>
    <property type="project" value="TreeGrafter"/>
</dbReference>
<dbReference type="PANTHER" id="PTHR48069:SF3">
    <property type="entry name" value="DIHYDROFOLATE REDUCTASE"/>
    <property type="match status" value="1"/>
</dbReference>
<geneLocation type="plasmid" evidence="10">
    <name>p717068-IMP</name>
</geneLocation>
<sequence length="162" mass="18098">MTVRLIAAMSSEGVIGLGNDLPWSLKDDLKHFQALTMGRTVVMGSKTFDSIGGPLPGRHNIVITRKPRANGDNLTFVKAPPLLADADIIGGAQIYQHYLQGGLVDEMVITFVDACVTSRDKRKVHFFPSSFFSSFVPCFLENKVERNKENEHSFKIVKYIRR</sequence>
<dbReference type="CDD" id="cd00209">
    <property type="entry name" value="DHFR"/>
    <property type="match status" value="1"/>
</dbReference>
<dbReference type="InterPro" id="IPR024072">
    <property type="entry name" value="DHFR-like_dom_sf"/>
</dbReference>
<evidence type="ECO:0000256" key="8">
    <source>
        <dbReference type="RuleBase" id="RU004474"/>
    </source>
</evidence>
<reference evidence="10" key="1">
    <citation type="submission" date="2019-10" db="EMBL/GenBank/DDBJ databases">
        <authorList>
            <person name="Zhou D."/>
            <person name="Cheng Q."/>
        </authorList>
    </citation>
    <scope>NUCLEOTIDE SEQUENCE</scope>
    <source>
        <strain evidence="10">1507-17068</strain>
        <plasmid evidence="10">p717068-IMP</plasmid>
    </source>
</reference>
<protein>
    <recommendedName>
        <fullName evidence="3">dihydrofolate reductase</fullName>
        <ecNumber evidence="3">1.5.1.3</ecNumber>
    </recommendedName>
</protein>
<dbReference type="GO" id="GO:0006730">
    <property type="term" value="P:one-carbon metabolic process"/>
    <property type="evidence" value="ECO:0007669"/>
    <property type="project" value="UniProtKB-KW"/>
</dbReference>
<evidence type="ECO:0000256" key="5">
    <source>
        <dbReference type="ARBA" id="ARBA00022857"/>
    </source>
</evidence>
<dbReference type="GO" id="GO:0046655">
    <property type="term" value="P:folic acid metabolic process"/>
    <property type="evidence" value="ECO:0007669"/>
    <property type="project" value="TreeGrafter"/>
</dbReference>
<dbReference type="UniPathway" id="UPA00077">
    <property type="reaction ID" value="UER00158"/>
</dbReference>
<keyword evidence="4" id="KW-0554">One-carbon metabolism</keyword>
<keyword evidence="6" id="KW-0560">Oxidoreductase</keyword>
<evidence type="ECO:0000256" key="6">
    <source>
        <dbReference type="ARBA" id="ARBA00023002"/>
    </source>
</evidence>
<evidence type="ECO:0000256" key="3">
    <source>
        <dbReference type="ARBA" id="ARBA00012856"/>
    </source>
</evidence>
<dbReference type="AlphaFoldDB" id="A0A6M4NPS4"/>
<evidence type="ECO:0000256" key="7">
    <source>
        <dbReference type="ARBA" id="ARBA00025067"/>
    </source>
</evidence>
<evidence type="ECO:0000256" key="1">
    <source>
        <dbReference type="ARBA" id="ARBA00004903"/>
    </source>
</evidence>
<dbReference type="InterPro" id="IPR012259">
    <property type="entry name" value="DHFR"/>
</dbReference>
<dbReference type="SUPFAM" id="SSF53597">
    <property type="entry name" value="Dihydrofolate reductase-like"/>
    <property type="match status" value="1"/>
</dbReference>
<dbReference type="RefSeq" id="WP_181715876.1">
    <property type="nucleotide sequence ID" value="NZ_CP066814.1"/>
</dbReference>
<dbReference type="GO" id="GO:0050661">
    <property type="term" value="F:NADP binding"/>
    <property type="evidence" value="ECO:0007669"/>
    <property type="project" value="InterPro"/>
</dbReference>
<keyword evidence="10" id="KW-0614">Plasmid</keyword>
<dbReference type="GO" id="GO:0004146">
    <property type="term" value="F:dihydrofolate reductase activity"/>
    <property type="evidence" value="ECO:0007669"/>
    <property type="project" value="UniProtKB-EC"/>
</dbReference>
<comment type="function">
    <text evidence="7">Key enzyme in folate metabolism. Catalyzes an essential reaction for de novo glycine and purine synthesis, and for DNA precursor synthesis.</text>
</comment>
<dbReference type="InterPro" id="IPR001796">
    <property type="entry name" value="DHFR_dom"/>
</dbReference>
<dbReference type="GO" id="GO:0005829">
    <property type="term" value="C:cytosol"/>
    <property type="evidence" value="ECO:0007669"/>
    <property type="project" value="TreeGrafter"/>
</dbReference>
<dbReference type="PANTHER" id="PTHR48069">
    <property type="entry name" value="DIHYDROFOLATE REDUCTASE"/>
    <property type="match status" value="1"/>
</dbReference>
<evidence type="ECO:0000313" key="10">
    <source>
        <dbReference type="EMBL" id="QJR99741.1"/>
    </source>
</evidence>
<evidence type="ECO:0000256" key="2">
    <source>
        <dbReference type="ARBA" id="ARBA00009539"/>
    </source>
</evidence>